<dbReference type="InterPro" id="IPR010686">
    <property type="entry name" value="OBAP-like"/>
</dbReference>
<proteinExistence type="predicted"/>
<feature type="region of interest" description="Disordered" evidence="1">
    <location>
        <begin position="1"/>
        <end position="21"/>
    </location>
</feature>
<name>A0A365TV67_9GAMM</name>
<feature type="compositionally biased region" description="Basic and acidic residues" evidence="1">
    <location>
        <begin position="196"/>
        <end position="207"/>
    </location>
</feature>
<dbReference type="AlphaFoldDB" id="A0A365TV67"/>
<organism evidence="2 3">
    <name type="scientific">Vreelandella sulfidaeris</name>
    <dbReference type="NCBI Taxonomy" id="115553"/>
    <lineage>
        <taxon>Bacteria</taxon>
        <taxon>Pseudomonadati</taxon>
        <taxon>Pseudomonadota</taxon>
        <taxon>Gammaproteobacteria</taxon>
        <taxon>Oceanospirillales</taxon>
        <taxon>Halomonadaceae</taxon>
        <taxon>Vreelandella</taxon>
    </lineage>
</organism>
<dbReference type="OrthoDB" id="254168at2"/>
<dbReference type="Pfam" id="PF06884">
    <property type="entry name" value="DUF1264"/>
    <property type="match status" value="1"/>
</dbReference>
<dbReference type="Proteomes" id="UP000252204">
    <property type="component" value="Unassembled WGS sequence"/>
</dbReference>
<dbReference type="PANTHER" id="PTHR31360">
    <property type="match status" value="1"/>
</dbReference>
<dbReference type="PANTHER" id="PTHR31360:SF0">
    <property type="entry name" value="OIL BODY-ASSOCIATED PROTEIN 1B"/>
    <property type="match status" value="1"/>
</dbReference>
<comment type="caution">
    <text evidence="2">The sequence shown here is derived from an EMBL/GenBank/DDBJ whole genome shotgun (WGS) entry which is preliminary data.</text>
</comment>
<keyword evidence="3" id="KW-1185">Reference proteome</keyword>
<dbReference type="EMBL" id="QNTU01000001">
    <property type="protein sequence ID" value="RBI69767.1"/>
    <property type="molecule type" value="Genomic_DNA"/>
</dbReference>
<evidence type="ECO:0000313" key="2">
    <source>
        <dbReference type="EMBL" id="RBI69767.1"/>
    </source>
</evidence>
<feature type="region of interest" description="Disordered" evidence="1">
    <location>
        <begin position="196"/>
        <end position="247"/>
    </location>
</feature>
<evidence type="ECO:0000256" key="1">
    <source>
        <dbReference type="SAM" id="MobiDB-lite"/>
    </source>
</evidence>
<reference evidence="3" key="1">
    <citation type="submission" date="2018-06" db="EMBL/GenBank/DDBJ databases">
        <title>Whole genome sequencing of four bacterial strains from South Shetland trench revealing bio-synthetic gene clusters.</title>
        <authorList>
            <person name="Abdel-Mageed W.M."/>
            <person name="Lehri B."/>
            <person name="Jarmusch S."/>
            <person name="Miranda K."/>
            <person name="Goodfellow M."/>
            <person name="Jaspars M."/>
            <person name="Karlyshev A.V."/>
        </authorList>
    </citation>
    <scope>NUCLEOTIDE SEQUENCE [LARGE SCALE GENOMIC DNA]</scope>
    <source>
        <strain evidence="3">SST4</strain>
    </source>
</reference>
<accession>A0A365TV67</accession>
<gene>
    <name evidence="2" type="ORF">DQ400_01225</name>
</gene>
<sequence length="247" mass="27152">MLALAGCTGMGETRSSVEVPGEPASAKAQLLEAGASVMQTDTPPSQLDVYLVGFHPLKKEPLHQFEAHHFCDQVNDDFLQCALYDGNTEDAKLNGIEYIISEELFEQLPEEEKQFWHPHNGEILSGQLVAPNLPVAAEHELMKSKINSYGKTWHTWDTAHGAQSEGGEASLPLGEPSLAWSFNRDGEANPDLIEERDQRMGIDTEQRRKARQDLVPLAKPQSGIDTLQGEFPSPTQPIPGVEAKTSN</sequence>
<protein>
    <submittedName>
        <fullName evidence="2">DUF1264 domain-containing protein</fullName>
    </submittedName>
</protein>
<evidence type="ECO:0000313" key="3">
    <source>
        <dbReference type="Proteomes" id="UP000252204"/>
    </source>
</evidence>